<dbReference type="AlphaFoldDB" id="A4BIL2"/>
<accession>A4BIL2</accession>
<evidence type="ECO:0000313" key="2">
    <source>
        <dbReference type="Proteomes" id="UP000005953"/>
    </source>
</evidence>
<keyword evidence="2" id="KW-1185">Reference proteome</keyword>
<protein>
    <recommendedName>
        <fullName evidence="3">Lipoprotein</fullName>
    </recommendedName>
</protein>
<proteinExistence type="predicted"/>
<dbReference type="RefSeq" id="WP_008045409.1">
    <property type="nucleotide sequence ID" value="NZ_CH724152.1"/>
</dbReference>
<organism evidence="1 2">
    <name type="scientific">Reinekea blandensis MED297</name>
    <dbReference type="NCBI Taxonomy" id="314283"/>
    <lineage>
        <taxon>Bacteria</taxon>
        <taxon>Pseudomonadati</taxon>
        <taxon>Pseudomonadota</taxon>
        <taxon>Gammaproteobacteria</taxon>
        <taxon>Oceanospirillales</taxon>
        <taxon>Saccharospirillaceae</taxon>
        <taxon>Reinekea</taxon>
    </lineage>
</organism>
<reference evidence="1 2" key="1">
    <citation type="submission" date="2006-02" db="EMBL/GenBank/DDBJ databases">
        <authorList>
            <person name="Pinhassi J."/>
            <person name="Pedros-Alio C."/>
            <person name="Ferriera S."/>
            <person name="Johnson J."/>
            <person name="Kravitz S."/>
            <person name="Halpern A."/>
            <person name="Remington K."/>
            <person name="Beeson K."/>
            <person name="Tran B."/>
            <person name="Rogers Y.-H."/>
            <person name="Friedman R."/>
            <person name="Venter J.C."/>
        </authorList>
    </citation>
    <scope>NUCLEOTIDE SEQUENCE [LARGE SCALE GENOMIC DNA]</scope>
    <source>
        <strain evidence="1 2">MED297</strain>
    </source>
</reference>
<dbReference type="EMBL" id="AAOE01000026">
    <property type="protein sequence ID" value="EAR08091.1"/>
    <property type="molecule type" value="Genomic_DNA"/>
</dbReference>
<dbReference type="HOGENOM" id="CLU_1115066_0_0_6"/>
<gene>
    <name evidence="1" type="ORF">MED297_07606</name>
</gene>
<evidence type="ECO:0000313" key="1">
    <source>
        <dbReference type="EMBL" id="EAR08091.1"/>
    </source>
</evidence>
<dbReference type="PROSITE" id="PS51257">
    <property type="entry name" value="PROKAR_LIPOPROTEIN"/>
    <property type="match status" value="1"/>
</dbReference>
<comment type="caution">
    <text evidence="1">The sequence shown here is derived from an EMBL/GenBank/DDBJ whole genome shotgun (WGS) entry which is preliminary data.</text>
</comment>
<evidence type="ECO:0008006" key="3">
    <source>
        <dbReference type="Google" id="ProtNLM"/>
    </source>
</evidence>
<sequence>MRKGFLLSLIGAVTFTGCAGLSYQEQCVAELTEPAKPSKIEAASTIVRDNYVHTERVYYNGETWVMFANKGPRTDDLQGPAAFITGQGDFTRDRTFNISEVGLYEGDYEISQTRPGCYSIADEQANVELGFLLKSWRYPYSVKGEDESTWTVDYFDYYMPFRLKMDGTLTLTHPNAETLVFDDTEGLLTVNGEAAQVVTVDVPFADQAYQVTETGDTYLILGMQRRPNDARYYVLKNNDTLLAYTGPQR</sequence>
<name>A4BIL2_9GAMM</name>
<dbReference type="Proteomes" id="UP000005953">
    <property type="component" value="Unassembled WGS sequence"/>
</dbReference>